<dbReference type="AlphaFoldDB" id="A0A8H8CEG5"/>
<organism evidence="3">
    <name type="scientific">Psilocybe cubensis</name>
    <name type="common">Psychedelic mushroom</name>
    <name type="synonym">Stropharia cubensis</name>
    <dbReference type="NCBI Taxonomy" id="181762"/>
    <lineage>
        <taxon>Eukaryota</taxon>
        <taxon>Fungi</taxon>
        <taxon>Dikarya</taxon>
        <taxon>Basidiomycota</taxon>
        <taxon>Agaricomycotina</taxon>
        <taxon>Agaricomycetes</taxon>
        <taxon>Agaricomycetidae</taxon>
        <taxon>Agaricales</taxon>
        <taxon>Agaricineae</taxon>
        <taxon>Strophariaceae</taxon>
        <taxon>Psilocybe</taxon>
    </lineage>
</organism>
<protein>
    <submittedName>
        <fullName evidence="3">Uncharacterized protein</fullName>
    </submittedName>
</protein>
<keyword evidence="1" id="KW-0175">Coiled coil</keyword>
<feature type="coiled-coil region" evidence="1">
    <location>
        <begin position="282"/>
        <end position="309"/>
    </location>
</feature>
<evidence type="ECO:0000313" key="3">
    <source>
        <dbReference type="EMBL" id="KAG5163157.1"/>
    </source>
</evidence>
<proteinExistence type="predicted"/>
<dbReference type="OrthoDB" id="3060861at2759"/>
<dbReference type="EMBL" id="JAFIQS010000016">
    <property type="protein sequence ID" value="KAG5163157.1"/>
    <property type="molecule type" value="Genomic_DNA"/>
</dbReference>
<feature type="compositionally biased region" description="Polar residues" evidence="2">
    <location>
        <begin position="124"/>
        <end position="134"/>
    </location>
</feature>
<evidence type="ECO:0000256" key="1">
    <source>
        <dbReference type="SAM" id="Coils"/>
    </source>
</evidence>
<accession>A0A8H8CEG5</accession>
<feature type="region of interest" description="Disordered" evidence="2">
    <location>
        <begin position="1"/>
        <end position="47"/>
    </location>
</feature>
<gene>
    <name evidence="3" type="ORF">JR316_012025</name>
</gene>
<feature type="region of interest" description="Disordered" evidence="2">
    <location>
        <begin position="71"/>
        <end position="134"/>
    </location>
</feature>
<sequence length="329" mass="35747">MAKQRAAKASTLVESTPHKKRNGGTKKGPIITASRQDARCKRCPGRPLRSQCIHTKKGQQYIAEQQALQSLREPSVDAMERGSASASENDERPEISAPLTGPEDHPTSSASATVPSTTFPSISAPGTPTSSSLLQETASILSMTSSSLAQLTLRTRTTPSHPKPPRTSAQNPYHGYVQGALRGTEVYQIVRGHSLPSPISENTRLVKQFTNSINAIVEKCEGLSKQTGCWLFIGAQHATARSGAISYASPRLRRDAAAQAGNIGTQFSSITRNLIQARIQDNVNLQQQLEESRRHAEEMEHAIAAERDSQRLLSQQLARYQELHGLLPS</sequence>
<name>A0A8H8CEG5_PSICU</name>
<evidence type="ECO:0000256" key="2">
    <source>
        <dbReference type="SAM" id="MobiDB-lite"/>
    </source>
</evidence>
<reference evidence="3" key="1">
    <citation type="submission" date="2021-02" db="EMBL/GenBank/DDBJ databases">
        <title>Psilocybe cubensis genome.</title>
        <authorList>
            <person name="Mckernan K.J."/>
            <person name="Crawford S."/>
            <person name="Trippe A."/>
            <person name="Kane L.T."/>
            <person name="Mclaughlin S."/>
        </authorList>
    </citation>
    <scope>NUCLEOTIDE SEQUENCE [LARGE SCALE GENOMIC DNA]</scope>
    <source>
        <strain evidence="3">MGC-MH-2018</strain>
    </source>
</reference>
<feature type="compositionally biased region" description="Low complexity" evidence="2">
    <location>
        <begin position="107"/>
        <end position="121"/>
    </location>
</feature>
<comment type="caution">
    <text evidence="3">The sequence shown here is derived from an EMBL/GenBank/DDBJ whole genome shotgun (WGS) entry which is preliminary data.</text>
</comment>